<accession>A0A7J7MWI7</accession>
<keyword evidence="2" id="KW-0732">Signal</keyword>
<proteinExistence type="predicted"/>
<feature type="compositionally biased region" description="Polar residues" evidence="1">
    <location>
        <begin position="93"/>
        <end position="108"/>
    </location>
</feature>
<dbReference type="AlphaFoldDB" id="A0A7J7MWI7"/>
<evidence type="ECO:0000313" key="3">
    <source>
        <dbReference type="EMBL" id="KAF6159243.1"/>
    </source>
</evidence>
<protein>
    <submittedName>
        <fullName evidence="3">Uncharacterized protein</fullName>
    </submittedName>
</protein>
<organism evidence="3 4">
    <name type="scientific">Kingdonia uniflora</name>
    <dbReference type="NCBI Taxonomy" id="39325"/>
    <lineage>
        <taxon>Eukaryota</taxon>
        <taxon>Viridiplantae</taxon>
        <taxon>Streptophyta</taxon>
        <taxon>Embryophyta</taxon>
        <taxon>Tracheophyta</taxon>
        <taxon>Spermatophyta</taxon>
        <taxon>Magnoliopsida</taxon>
        <taxon>Ranunculales</taxon>
        <taxon>Circaeasteraceae</taxon>
        <taxon>Kingdonia</taxon>
    </lineage>
</organism>
<keyword evidence="4" id="KW-1185">Reference proteome</keyword>
<name>A0A7J7MWI7_9MAGN</name>
<sequence length="127" mass="14169">WATANSILYLISKSLIVVEVAKVGVAVVEGVEVDDSPFTSSNHLRKPQPPPAYSLRVGILLIVAERSLHEPFPQGQGKYSPTQHQNPHKPFPQVSSITSTHLSKTISINNNKNKRQFKEDRIREYLG</sequence>
<comment type="caution">
    <text evidence="3">The sequence shown here is derived from an EMBL/GenBank/DDBJ whole genome shotgun (WGS) entry which is preliminary data.</text>
</comment>
<dbReference type="Proteomes" id="UP000541444">
    <property type="component" value="Unassembled WGS sequence"/>
</dbReference>
<evidence type="ECO:0000313" key="4">
    <source>
        <dbReference type="Proteomes" id="UP000541444"/>
    </source>
</evidence>
<evidence type="ECO:0000256" key="2">
    <source>
        <dbReference type="SAM" id="SignalP"/>
    </source>
</evidence>
<feature type="chain" id="PRO_5029541602" evidence="2">
    <location>
        <begin position="31"/>
        <end position="127"/>
    </location>
</feature>
<feature type="non-terminal residue" evidence="3">
    <location>
        <position position="1"/>
    </location>
</feature>
<evidence type="ECO:0000256" key="1">
    <source>
        <dbReference type="SAM" id="MobiDB-lite"/>
    </source>
</evidence>
<reference evidence="3 4" key="1">
    <citation type="journal article" date="2020" name="IScience">
        <title>Genome Sequencing of the Endangered Kingdonia uniflora (Circaeasteraceae, Ranunculales) Reveals Potential Mechanisms of Evolutionary Specialization.</title>
        <authorList>
            <person name="Sun Y."/>
            <person name="Deng T."/>
            <person name="Zhang A."/>
            <person name="Moore M.J."/>
            <person name="Landis J.B."/>
            <person name="Lin N."/>
            <person name="Zhang H."/>
            <person name="Zhang X."/>
            <person name="Huang J."/>
            <person name="Zhang X."/>
            <person name="Sun H."/>
            <person name="Wang H."/>
        </authorList>
    </citation>
    <scope>NUCLEOTIDE SEQUENCE [LARGE SCALE GENOMIC DNA]</scope>
    <source>
        <strain evidence="3">TB1705</strain>
        <tissue evidence="3">Leaf</tissue>
    </source>
</reference>
<feature type="signal peptide" evidence="2">
    <location>
        <begin position="1"/>
        <end position="30"/>
    </location>
</feature>
<feature type="region of interest" description="Disordered" evidence="1">
    <location>
        <begin position="72"/>
        <end position="114"/>
    </location>
</feature>
<dbReference type="EMBL" id="JACGCM010001193">
    <property type="protein sequence ID" value="KAF6159243.1"/>
    <property type="molecule type" value="Genomic_DNA"/>
</dbReference>
<gene>
    <name evidence="3" type="ORF">GIB67_032014</name>
</gene>